<dbReference type="SUPFAM" id="SSF103473">
    <property type="entry name" value="MFS general substrate transporter"/>
    <property type="match status" value="1"/>
</dbReference>
<dbReference type="PANTHER" id="PTHR48020">
    <property type="entry name" value="PROTON MYO-INOSITOL COTRANSPORTER"/>
    <property type="match status" value="1"/>
</dbReference>
<evidence type="ECO:0000256" key="1">
    <source>
        <dbReference type="ARBA" id="ARBA00022448"/>
    </source>
</evidence>
<dbReference type="RefSeq" id="XP_018022063.1">
    <property type="nucleotide sequence ID" value="XM_018166574.1"/>
</dbReference>
<dbReference type="PANTHER" id="PTHR48020:SF12">
    <property type="entry name" value="PROTON MYO-INOSITOL COTRANSPORTER"/>
    <property type="match status" value="1"/>
</dbReference>
<keyword evidence="2" id="KW-1133">Transmembrane helix</keyword>
<feature type="transmembrane region" description="Helical" evidence="2">
    <location>
        <begin position="37"/>
        <end position="59"/>
    </location>
</feature>
<accession>A0A8B7P7N4</accession>
<dbReference type="InterPro" id="IPR050814">
    <property type="entry name" value="Myo-inositol_Transporter"/>
</dbReference>
<evidence type="ECO:0000313" key="4">
    <source>
        <dbReference type="RefSeq" id="XP_018022063.1"/>
    </source>
</evidence>
<protein>
    <submittedName>
        <fullName evidence="4">Uncharacterized protein LOC108678205</fullName>
    </submittedName>
</protein>
<keyword evidence="3" id="KW-1185">Reference proteome</keyword>
<dbReference type="Gene3D" id="1.20.1250.20">
    <property type="entry name" value="MFS general substrate transporter like domains"/>
    <property type="match status" value="1"/>
</dbReference>
<name>A0A8B7P7N4_HYAAZ</name>
<evidence type="ECO:0000313" key="3">
    <source>
        <dbReference type="Proteomes" id="UP000694843"/>
    </source>
</evidence>
<gene>
    <name evidence="4" type="primary">LOC108678205</name>
</gene>
<dbReference type="InterPro" id="IPR036259">
    <property type="entry name" value="MFS_trans_sf"/>
</dbReference>
<keyword evidence="1" id="KW-0813">Transport</keyword>
<dbReference type="GO" id="GO:0016020">
    <property type="term" value="C:membrane"/>
    <property type="evidence" value="ECO:0007669"/>
    <property type="project" value="TreeGrafter"/>
</dbReference>
<feature type="transmembrane region" description="Helical" evidence="2">
    <location>
        <begin position="6"/>
        <end position="25"/>
    </location>
</feature>
<keyword evidence="2" id="KW-0472">Membrane</keyword>
<dbReference type="GO" id="GO:0022857">
    <property type="term" value="F:transmembrane transporter activity"/>
    <property type="evidence" value="ECO:0007669"/>
    <property type="project" value="TreeGrafter"/>
</dbReference>
<organism evidence="3 4">
    <name type="scientific">Hyalella azteca</name>
    <name type="common">Amphipod</name>
    <dbReference type="NCBI Taxonomy" id="294128"/>
    <lineage>
        <taxon>Eukaryota</taxon>
        <taxon>Metazoa</taxon>
        <taxon>Ecdysozoa</taxon>
        <taxon>Arthropoda</taxon>
        <taxon>Crustacea</taxon>
        <taxon>Multicrustacea</taxon>
        <taxon>Malacostraca</taxon>
        <taxon>Eumalacostraca</taxon>
        <taxon>Peracarida</taxon>
        <taxon>Amphipoda</taxon>
        <taxon>Senticaudata</taxon>
        <taxon>Talitrida</taxon>
        <taxon>Talitroidea</taxon>
        <taxon>Hyalellidae</taxon>
        <taxon>Hyalella</taxon>
    </lineage>
</organism>
<dbReference type="KEGG" id="hazt:108678205"/>
<sequence>MADNMYYLQPMIFGVVLAMLSVRRLGRRGEMLLSQGMTGLSLGALAVYVHLFPTAGAFYPPLGGYRNSSSLTLEGNITESEVLTRASQALEDREAPAHGWVPLLCLTFAQMSCSFGLQNIPNILSSEYFPTAIRRQTSFIQASSNCFMMAAAMRVIQLQLYSPMRATLTHLGLLVLCSASCLLSLPLSFFCIRESLGQNIG</sequence>
<dbReference type="GeneID" id="108678205"/>
<feature type="transmembrane region" description="Helical" evidence="2">
    <location>
        <begin position="168"/>
        <end position="192"/>
    </location>
</feature>
<reference evidence="4" key="1">
    <citation type="submission" date="2025-08" db="UniProtKB">
        <authorList>
            <consortium name="RefSeq"/>
        </authorList>
    </citation>
    <scope>IDENTIFICATION</scope>
    <source>
        <tissue evidence="4">Whole organism</tissue>
    </source>
</reference>
<dbReference type="AlphaFoldDB" id="A0A8B7P7N4"/>
<evidence type="ECO:0000256" key="2">
    <source>
        <dbReference type="SAM" id="Phobius"/>
    </source>
</evidence>
<keyword evidence="2" id="KW-0812">Transmembrane</keyword>
<dbReference type="Proteomes" id="UP000694843">
    <property type="component" value="Unplaced"/>
</dbReference>
<proteinExistence type="predicted"/>